<dbReference type="PROSITE" id="PS50011">
    <property type="entry name" value="PROTEIN_KINASE_DOM"/>
    <property type="match status" value="1"/>
</dbReference>
<dbReference type="AlphaFoldDB" id="A0A9D3V0R5"/>
<evidence type="ECO:0000256" key="6">
    <source>
        <dbReference type="ARBA" id="ARBA00022741"/>
    </source>
</evidence>
<dbReference type="Pfam" id="PF00954">
    <property type="entry name" value="S_locus_glycop"/>
    <property type="match status" value="1"/>
</dbReference>
<dbReference type="GO" id="GO:0048544">
    <property type="term" value="P:recognition of pollen"/>
    <property type="evidence" value="ECO:0007669"/>
    <property type="project" value="InterPro"/>
</dbReference>
<dbReference type="InterPro" id="IPR001480">
    <property type="entry name" value="Bulb-type_lectin_dom"/>
</dbReference>
<evidence type="ECO:0000259" key="16">
    <source>
        <dbReference type="PROSITE" id="PS50927"/>
    </source>
</evidence>
<dbReference type="Pfam" id="PF01453">
    <property type="entry name" value="B_lectin"/>
    <property type="match status" value="1"/>
</dbReference>
<keyword evidence="6 13" id="KW-0547">Nucleotide-binding</keyword>
<dbReference type="PANTHER" id="PTHR47974">
    <property type="entry name" value="OS07G0415500 PROTEIN"/>
    <property type="match status" value="1"/>
</dbReference>
<sequence>MDFLYFALLVLSLIVFLPLSSSTYQKLSGGSSLSVENPGDVLISPNSTFSAGFYPVGNNAYAFAIWFSKPSCLVLQHCTVVWMANRNHPVNGQRSKLLLLRTGNLILTDAGQFNVWATDTSSFPSVQLQLNEYGNLVLSNSEGTTLWQSFDSPTDTLLPLQPLTRHTTLVSARRNGNYSTGFYKFFFDDDNVLRLLFDGPEISSVYWPDVWLLSSQAGRSAYNSRRNAMIDSFGNFSSSGDLSFLSADYGANWIQRRLTINYDGNLRLYSREEGKQTWVVSWQAISQPCRAHGLCGENSLCRYGPSTGRKCSCVQGYKTKNQTDWSYGCEPEFNVSLNARHEYTFIHLRNSEFYGYDYGVFYNKNLKECETECLKRVGCKGFQYKFNGNGVYECFPKALLRNGHQPPNFDGDVYIKLPKSYVSLKKEELSKETISLGCRQNYTFNLERSYVEGQENGLKQATKNFSQEIGRGGAGIVYKGVLSDGRVVAVKRLNEANQGEAEFLAEVNTIGKLNHMNLIEMYDIALGSAKGLAYLHEECLEWILHCDVKPQNILLDSRYRPKVSDFGLSELLDRSKLSNHSFSKIRGTRGYMAPEWVFNRPITSKVDVYSYGIVMLEIVSGKNPRKGIELVEGGEGEMDLVTWVKEKKKGAESERNLVDPTLDGKYDEAEMSIMVKVALQSVQEDKDARPTMGEVVQMLLRLVEKE</sequence>
<evidence type="ECO:0000256" key="14">
    <source>
        <dbReference type="SAM" id="SignalP"/>
    </source>
</evidence>
<dbReference type="GO" id="GO:0004674">
    <property type="term" value="F:protein serine/threonine kinase activity"/>
    <property type="evidence" value="ECO:0007669"/>
    <property type="project" value="UniProtKB-KW"/>
</dbReference>
<keyword evidence="3 13" id="KW-0808">Transferase</keyword>
<keyword evidence="18" id="KW-1185">Reference proteome</keyword>
<dbReference type="Proteomes" id="UP000828251">
    <property type="component" value="Unassembled WGS sequence"/>
</dbReference>
<dbReference type="SUPFAM" id="SSF56112">
    <property type="entry name" value="Protein kinase-like (PK-like)"/>
    <property type="match status" value="1"/>
</dbReference>
<proteinExistence type="inferred from homology"/>
<evidence type="ECO:0000256" key="5">
    <source>
        <dbReference type="ARBA" id="ARBA00022729"/>
    </source>
</evidence>
<feature type="signal peptide" evidence="14">
    <location>
        <begin position="1"/>
        <end position="22"/>
    </location>
</feature>
<gene>
    <name evidence="17" type="ORF">J1N35_030549</name>
</gene>
<feature type="domain" description="Bulb-type lectin" evidence="16">
    <location>
        <begin position="18"/>
        <end position="151"/>
    </location>
</feature>
<evidence type="ECO:0000256" key="9">
    <source>
        <dbReference type="ARBA" id="ARBA00022989"/>
    </source>
</evidence>
<keyword evidence="7 13" id="KW-0418">Kinase</keyword>
<dbReference type="InterPro" id="IPR000719">
    <property type="entry name" value="Prot_kinase_dom"/>
</dbReference>
<keyword evidence="4" id="KW-0812">Transmembrane</keyword>
<dbReference type="EC" id="2.7.11.1" evidence="13"/>
<keyword evidence="12" id="KW-0325">Glycoprotein</keyword>
<name>A0A9D3V0R5_9ROSI</name>
<evidence type="ECO:0000256" key="12">
    <source>
        <dbReference type="ARBA" id="ARBA00023180"/>
    </source>
</evidence>
<dbReference type="Gene3D" id="3.30.200.20">
    <property type="entry name" value="Phosphorylase Kinase, domain 1"/>
    <property type="match status" value="1"/>
</dbReference>
<dbReference type="EMBL" id="JAIQCV010000009">
    <property type="protein sequence ID" value="KAH1065562.1"/>
    <property type="molecule type" value="Genomic_DNA"/>
</dbReference>
<protein>
    <recommendedName>
        <fullName evidence="13">Receptor-like serine/threonine-protein kinase</fullName>
        <ecNumber evidence="13">2.7.11.1</ecNumber>
    </recommendedName>
</protein>
<comment type="similarity">
    <text evidence="13">Belongs to the protein kinase superfamily. Ser/Thr protein kinase family.</text>
</comment>
<evidence type="ECO:0000256" key="7">
    <source>
        <dbReference type="ARBA" id="ARBA00022777"/>
    </source>
</evidence>
<evidence type="ECO:0000256" key="2">
    <source>
        <dbReference type="ARBA" id="ARBA00022527"/>
    </source>
</evidence>
<reference evidence="17 18" key="1">
    <citation type="journal article" date="2021" name="Plant Biotechnol. J.">
        <title>Multi-omics assisted identification of the key and species-specific regulatory components of drought-tolerant mechanisms in Gossypium stocksii.</title>
        <authorList>
            <person name="Yu D."/>
            <person name="Ke L."/>
            <person name="Zhang D."/>
            <person name="Wu Y."/>
            <person name="Sun Y."/>
            <person name="Mei J."/>
            <person name="Sun J."/>
            <person name="Sun Y."/>
        </authorList>
    </citation>
    <scope>NUCLEOTIDE SEQUENCE [LARGE SCALE GENOMIC DNA]</scope>
    <source>
        <strain evidence="18">cv. E1</strain>
        <tissue evidence="17">Leaf</tissue>
    </source>
</reference>
<dbReference type="FunFam" id="1.10.510.10:FF:000384">
    <property type="entry name" value="G-type lectin S-receptor-like serine/threonine-protein kinase"/>
    <property type="match status" value="1"/>
</dbReference>
<dbReference type="GO" id="GO:0005524">
    <property type="term" value="F:ATP binding"/>
    <property type="evidence" value="ECO:0007669"/>
    <property type="project" value="UniProtKB-KW"/>
</dbReference>
<dbReference type="SMART" id="SM00220">
    <property type="entry name" value="S_TKc"/>
    <property type="match status" value="1"/>
</dbReference>
<dbReference type="OrthoDB" id="619632at2759"/>
<evidence type="ECO:0000256" key="11">
    <source>
        <dbReference type="ARBA" id="ARBA00023157"/>
    </source>
</evidence>
<keyword evidence="9" id="KW-1133">Transmembrane helix</keyword>
<organism evidence="17 18">
    <name type="scientific">Gossypium stocksii</name>
    <dbReference type="NCBI Taxonomy" id="47602"/>
    <lineage>
        <taxon>Eukaryota</taxon>
        <taxon>Viridiplantae</taxon>
        <taxon>Streptophyta</taxon>
        <taxon>Embryophyta</taxon>
        <taxon>Tracheophyta</taxon>
        <taxon>Spermatophyta</taxon>
        <taxon>Magnoliopsida</taxon>
        <taxon>eudicotyledons</taxon>
        <taxon>Gunneridae</taxon>
        <taxon>Pentapetalae</taxon>
        <taxon>rosids</taxon>
        <taxon>malvids</taxon>
        <taxon>Malvales</taxon>
        <taxon>Malvaceae</taxon>
        <taxon>Malvoideae</taxon>
        <taxon>Gossypium</taxon>
    </lineage>
</organism>
<evidence type="ECO:0000256" key="4">
    <source>
        <dbReference type="ARBA" id="ARBA00022692"/>
    </source>
</evidence>
<dbReference type="InterPro" id="IPR008271">
    <property type="entry name" value="Ser/Thr_kinase_AS"/>
</dbReference>
<evidence type="ECO:0000256" key="3">
    <source>
        <dbReference type="ARBA" id="ARBA00022679"/>
    </source>
</evidence>
<dbReference type="Gene3D" id="2.90.10.10">
    <property type="entry name" value="Bulb-type lectin domain"/>
    <property type="match status" value="1"/>
</dbReference>
<comment type="catalytic activity">
    <reaction evidence="13">
        <text>L-threonyl-[protein] + ATP = O-phospho-L-threonyl-[protein] + ADP + H(+)</text>
        <dbReference type="Rhea" id="RHEA:46608"/>
        <dbReference type="Rhea" id="RHEA-COMP:11060"/>
        <dbReference type="Rhea" id="RHEA-COMP:11605"/>
        <dbReference type="ChEBI" id="CHEBI:15378"/>
        <dbReference type="ChEBI" id="CHEBI:30013"/>
        <dbReference type="ChEBI" id="CHEBI:30616"/>
        <dbReference type="ChEBI" id="CHEBI:61977"/>
        <dbReference type="ChEBI" id="CHEBI:456216"/>
        <dbReference type="EC" id="2.7.11.1"/>
    </reaction>
</comment>
<feature type="domain" description="Protein kinase" evidence="15">
    <location>
        <begin position="371"/>
        <end position="702"/>
    </location>
</feature>
<dbReference type="InterPro" id="IPR000858">
    <property type="entry name" value="S_locus_glycoprot_dom"/>
</dbReference>
<keyword evidence="10" id="KW-0472">Membrane</keyword>
<dbReference type="InterPro" id="IPR024171">
    <property type="entry name" value="SRK-like_kinase"/>
</dbReference>
<evidence type="ECO:0000256" key="10">
    <source>
        <dbReference type="ARBA" id="ARBA00023136"/>
    </source>
</evidence>
<dbReference type="SUPFAM" id="SSF51110">
    <property type="entry name" value="alpha-D-mannose-specific plant lectins"/>
    <property type="match status" value="1"/>
</dbReference>
<dbReference type="PANTHER" id="PTHR47974:SF3">
    <property type="entry name" value="RECEPTOR-LIKE SERINE_THREONINE-PROTEIN KINASE"/>
    <property type="match status" value="1"/>
</dbReference>
<comment type="caution">
    <text evidence="17">The sequence shown here is derived from an EMBL/GenBank/DDBJ whole genome shotgun (WGS) entry which is preliminary data.</text>
</comment>
<keyword evidence="5 14" id="KW-0732">Signal</keyword>
<feature type="chain" id="PRO_5039434479" description="Receptor-like serine/threonine-protein kinase" evidence="14">
    <location>
        <begin position="23"/>
        <end position="706"/>
    </location>
</feature>
<keyword evidence="2 13" id="KW-0723">Serine/threonine-protein kinase</keyword>
<evidence type="ECO:0000313" key="18">
    <source>
        <dbReference type="Proteomes" id="UP000828251"/>
    </source>
</evidence>
<dbReference type="Gene3D" id="1.10.510.10">
    <property type="entry name" value="Transferase(Phosphotransferase) domain 1"/>
    <property type="match status" value="1"/>
</dbReference>
<evidence type="ECO:0000256" key="1">
    <source>
        <dbReference type="ARBA" id="ARBA00004167"/>
    </source>
</evidence>
<evidence type="ECO:0000259" key="15">
    <source>
        <dbReference type="PROSITE" id="PS50011"/>
    </source>
</evidence>
<comment type="subcellular location">
    <subcellularLocation>
        <location evidence="1">Membrane</location>
        <topology evidence="1">Single-pass membrane protein</topology>
    </subcellularLocation>
</comment>
<evidence type="ECO:0000256" key="8">
    <source>
        <dbReference type="ARBA" id="ARBA00022840"/>
    </source>
</evidence>
<dbReference type="PROSITE" id="PS50927">
    <property type="entry name" value="BULB_LECTIN"/>
    <property type="match status" value="1"/>
</dbReference>
<dbReference type="PIRSF" id="PIRSF000641">
    <property type="entry name" value="SRK"/>
    <property type="match status" value="1"/>
</dbReference>
<dbReference type="Pfam" id="PF00069">
    <property type="entry name" value="Pkinase"/>
    <property type="match status" value="2"/>
</dbReference>
<dbReference type="CDD" id="cd00028">
    <property type="entry name" value="B_lectin"/>
    <property type="match status" value="1"/>
</dbReference>
<evidence type="ECO:0000256" key="13">
    <source>
        <dbReference type="PIRNR" id="PIRNR000641"/>
    </source>
</evidence>
<dbReference type="SMART" id="SM00108">
    <property type="entry name" value="B_lectin"/>
    <property type="match status" value="1"/>
</dbReference>
<dbReference type="PROSITE" id="PS00108">
    <property type="entry name" value="PROTEIN_KINASE_ST"/>
    <property type="match status" value="1"/>
</dbReference>
<accession>A0A9D3V0R5</accession>
<dbReference type="InterPro" id="IPR011009">
    <property type="entry name" value="Kinase-like_dom_sf"/>
</dbReference>
<keyword evidence="11" id="KW-1015">Disulfide bond</keyword>
<comment type="catalytic activity">
    <reaction evidence="13">
        <text>L-seryl-[protein] + ATP = O-phospho-L-seryl-[protein] + ADP + H(+)</text>
        <dbReference type="Rhea" id="RHEA:17989"/>
        <dbReference type="Rhea" id="RHEA-COMP:9863"/>
        <dbReference type="Rhea" id="RHEA-COMP:11604"/>
        <dbReference type="ChEBI" id="CHEBI:15378"/>
        <dbReference type="ChEBI" id="CHEBI:29999"/>
        <dbReference type="ChEBI" id="CHEBI:30616"/>
        <dbReference type="ChEBI" id="CHEBI:83421"/>
        <dbReference type="ChEBI" id="CHEBI:456216"/>
        <dbReference type="EC" id="2.7.11.1"/>
    </reaction>
</comment>
<evidence type="ECO:0000313" key="17">
    <source>
        <dbReference type="EMBL" id="KAH1065562.1"/>
    </source>
</evidence>
<dbReference type="GO" id="GO:0016020">
    <property type="term" value="C:membrane"/>
    <property type="evidence" value="ECO:0007669"/>
    <property type="project" value="UniProtKB-SubCell"/>
</dbReference>
<keyword evidence="8 13" id="KW-0067">ATP-binding</keyword>
<dbReference type="InterPro" id="IPR036426">
    <property type="entry name" value="Bulb-type_lectin_dom_sf"/>
</dbReference>